<evidence type="ECO:0000256" key="5">
    <source>
        <dbReference type="RuleBase" id="RU363032"/>
    </source>
</evidence>
<dbReference type="SUPFAM" id="SSF161098">
    <property type="entry name" value="MetI-like"/>
    <property type="match status" value="2"/>
</dbReference>
<feature type="transmembrane region" description="Helical" evidence="5">
    <location>
        <begin position="251"/>
        <end position="270"/>
    </location>
</feature>
<feature type="transmembrane region" description="Helical" evidence="5">
    <location>
        <begin position="382"/>
        <end position="410"/>
    </location>
</feature>
<dbReference type="Pfam" id="PF00528">
    <property type="entry name" value="BPD_transp_1"/>
    <property type="match status" value="2"/>
</dbReference>
<feature type="transmembrane region" description="Helical" evidence="5">
    <location>
        <begin position="497"/>
        <end position="519"/>
    </location>
</feature>
<comment type="subcellular location">
    <subcellularLocation>
        <location evidence="5">Cell membrane</location>
        <topology evidence="5">Multi-pass membrane protein</topology>
    </subcellularLocation>
    <subcellularLocation>
        <location evidence="1">Membrane</location>
        <topology evidence="1">Multi-pass membrane protein</topology>
    </subcellularLocation>
</comment>
<dbReference type="Gene3D" id="1.10.3720.10">
    <property type="entry name" value="MetI-like"/>
    <property type="match status" value="2"/>
</dbReference>
<keyword evidence="4 5" id="KW-0472">Membrane</keyword>
<evidence type="ECO:0000259" key="6">
    <source>
        <dbReference type="PROSITE" id="PS50928"/>
    </source>
</evidence>
<feature type="transmembrane region" description="Helical" evidence="5">
    <location>
        <begin position="556"/>
        <end position="575"/>
    </location>
</feature>
<dbReference type="KEGG" id="bact:AB656_01390"/>
<dbReference type="PANTHER" id="PTHR42744:SF1">
    <property type="entry name" value="BINDING-PROTEIN-DEPENDENT TRANSPORT SYSTEMS INNER MEMBRANE COMPONENT"/>
    <property type="match status" value="1"/>
</dbReference>
<dbReference type="GO" id="GO:0055085">
    <property type="term" value="P:transmembrane transport"/>
    <property type="evidence" value="ECO:0007669"/>
    <property type="project" value="InterPro"/>
</dbReference>
<feature type="transmembrane region" description="Helical" evidence="5">
    <location>
        <begin position="422"/>
        <end position="445"/>
    </location>
</feature>
<accession>A0A086Z007</accession>
<evidence type="ECO:0000256" key="1">
    <source>
        <dbReference type="ARBA" id="ARBA00004141"/>
    </source>
</evidence>
<feature type="transmembrane region" description="Helical" evidence="5">
    <location>
        <begin position="108"/>
        <end position="126"/>
    </location>
</feature>
<organism evidence="7 8">
    <name type="scientific">Bifidobacterium actinocoloniiforme DSM 22766</name>
    <dbReference type="NCBI Taxonomy" id="1437605"/>
    <lineage>
        <taxon>Bacteria</taxon>
        <taxon>Bacillati</taxon>
        <taxon>Actinomycetota</taxon>
        <taxon>Actinomycetes</taxon>
        <taxon>Bifidobacteriales</taxon>
        <taxon>Bifidobacteriaceae</taxon>
        <taxon>Bifidobacterium</taxon>
    </lineage>
</organism>
<dbReference type="GO" id="GO:0005886">
    <property type="term" value="C:plasma membrane"/>
    <property type="evidence" value="ECO:0007669"/>
    <property type="project" value="UniProtKB-SubCell"/>
</dbReference>
<dbReference type="InterPro" id="IPR000515">
    <property type="entry name" value="MetI-like"/>
</dbReference>
<dbReference type="InterPro" id="IPR035906">
    <property type="entry name" value="MetI-like_sf"/>
</dbReference>
<evidence type="ECO:0000256" key="3">
    <source>
        <dbReference type="ARBA" id="ARBA00022989"/>
    </source>
</evidence>
<name>A0A086Z007_9BIFI</name>
<feature type="transmembrane region" description="Helical" evidence="5">
    <location>
        <begin position="79"/>
        <end position="101"/>
    </location>
</feature>
<keyword evidence="3 5" id="KW-1133">Transmembrane helix</keyword>
<keyword evidence="5" id="KW-0813">Transport</keyword>
<evidence type="ECO:0000313" key="8">
    <source>
        <dbReference type="Proteomes" id="UP000029015"/>
    </source>
</evidence>
<dbReference type="RefSeq" id="WP_033503288.1">
    <property type="nucleotide sequence ID" value="NZ_CP011786.1"/>
</dbReference>
<keyword evidence="2 5" id="KW-0812">Transmembrane</keyword>
<dbReference type="PANTHER" id="PTHR42744">
    <property type="entry name" value="BINDING-PROTEIN-DEPENDENT TRANSPORT SYSTEMS INNER MEMBRANE COMPONENT"/>
    <property type="match status" value="1"/>
</dbReference>
<dbReference type="EMBL" id="JGYK01000001">
    <property type="protein sequence ID" value="KFI39857.1"/>
    <property type="molecule type" value="Genomic_DNA"/>
</dbReference>
<feature type="transmembrane region" description="Helical" evidence="5">
    <location>
        <begin position="27"/>
        <end position="48"/>
    </location>
</feature>
<dbReference type="Proteomes" id="UP000029015">
    <property type="component" value="Unassembled WGS sequence"/>
</dbReference>
<gene>
    <name evidence="7" type="ORF">BACT_0558</name>
</gene>
<dbReference type="OrthoDB" id="9806809at2"/>
<feature type="transmembrane region" description="Helical" evidence="5">
    <location>
        <begin position="132"/>
        <end position="153"/>
    </location>
</feature>
<feature type="transmembrane region" description="Helical" evidence="5">
    <location>
        <begin position="451"/>
        <end position="476"/>
    </location>
</feature>
<reference evidence="7 8" key="1">
    <citation type="submission" date="2014-03" db="EMBL/GenBank/DDBJ databases">
        <title>Genomics of Bifidobacteria.</title>
        <authorList>
            <person name="Ventura M."/>
            <person name="Milani C."/>
            <person name="Lugli G.A."/>
        </authorList>
    </citation>
    <scope>NUCLEOTIDE SEQUENCE [LARGE SCALE GENOMIC DNA]</scope>
    <source>
        <strain evidence="7 8">DSM 22766</strain>
    </source>
</reference>
<dbReference type="STRING" id="1437605.AB656_01390"/>
<protein>
    <submittedName>
        <fullName evidence="7">ABC transporter permease</fullName>
    </submittedName>
</protein>
<dbReference type="CDD" id="cd06261">
    <property type="entry name" value="TM_PBP2"/>
    <property type="match status" value="2"/>
</dbReference>
<feature type="transmembrane region" description="Helical" evidence="5">
    <location>
        <begin position="343"/>
        <end position="362"/>
    </location>
</feature>
<sequence>MTPFTNPIRGLSSAPTERSQASRRSRLVSSVLVAIGVLAFFGALGYLLPALGAPIGPQGIPEHISTDAKYLPYYAMRSVLRMFLALFVSLVFSYIYGLAAARSKRARAILMPLLDILQSVPILGFLSATISIWLVLFPGSIMGVEAASIFAIFTSQAWNMTFSFYGSLLNEPTELDEAARSLRLTRWQRFWKLDVPYSMIPMLWNCMMSVGGGWFFLTASEMISVNNRTMALPGIGSYVEEAAGQKELGKVGLAIVTMVVVVLLIDFLLWKPLTAWAEKFRMADSESTEPKRSIVLTVLRLSGISDLLGRIGRPISGFLDRLTRPLGVTGGHWSTGQYRRRTLFSNGLYAVVLGLLGAWGLFKLYQLVVPALGFSEVGHVFVLGFLTMLRVTLLIIVSSAIWVPIGAMIGLNPKLSRILQPVVQICASFPANFIFPFVTMWFLAWHIDINWGSILLMALGTQWYILFNVIAGASAIPDDLREMSRSLRQPAWQRWKTLILPGVFNSWCTGGITASGGAWNASIVSEVVSYAKHTLTATGVGSYVAEATAVGDTPRIIAGVAVMSVFVVALNKVCWSPIQALAQRRYAIT</sequence>
<dbReference type="AlphaFoldDB" id="A0A086Z007"/>
<comment type="caution">
    <text evidence="7">The sequence shown here is derived from an EMBL/GenBank/DDBJ whole genome shotgun (WGS) entry which is preliminary data.</text>
</comment>
<evidence type="ECO:0000256" key="2">
    <source>
        <dbReference type="ARBA" id="ARBA00022692"/>
    </source>
</evidence>
<dbReference type="PATRIC" id="fig|1437605.7.peg.288"/>
<proteinExistence type="inferred from homology"/>
<dbReference type="eggNOG" id="COG4986">
    <property type="taxonomic scope" value="Bacteria"/>
</dbReference>
<dbReference type="PROSITE" id="PS50928">
    <property type="entry name" value="ABC_TM1"/>
    <property type="match status" value="2"/>
</dbReference>
<evidence type="ECO:0000313" key="7">
    <source>
        <dbReference type="EMBL" id="KFI39857.1"/>
    </source>
</evidence>
<comment type="similarity">
    <text evidence="5">Belongs to the binding-protein-dependent transport system permease family.</text>
</comment>
<keyword evidence="8" id="KW-1185">Reference proteome</keyword>
<feature type="transmembrane region" description="Helical" evidence="5">
    <location>
        <begin position="195"/>
        <end position="217"/>
    </location>
</feature>
<feature type="domain" description="ABC transmembrane type-1" evidence="6">
    <location>
        <begin position="388"/>
        <end position="574"/>
    </location>
</feature>
<feature type="domain" description="ABC transmembrane type-1" evidence="6">
    <location>
        <begin position="75"/>
        <end position="269"/>
    </location>
</feature>
<evidence type="ECO:0000256" key="4">
    <source>
        <dbReference type="ARBA" id="ARBA00023136"/>
    </source>
</evidence>